<proteinExistence type="predicted"/>
<sequence>MRLKRVDLPALVYPTSETVGTSALIRDCRPCSRCFSTLSRRDCICTMRLRNKRRSVSSWVSPGPRKPIPPFCLSRWVQPRTRRVARWRSCASSTCNLPSWVRARWAKISKIRPVRSMTRHSHKRSRLRSCAGLRAWSKRTTEAPVALTASAISTALPSPTKYFGCGALRLPVITCNASTPAEETRDSNSWRSSISLSCVK</sequence>
<accession>W1WZR0</accession>
<dbReference type="EMBL" id="AZLZ01001489">
    <property type="protein sequence ID" value="ETJ23702.1"/>
    <property type="molecule type" value="Genomic_DNA"/>
</dbReference>
<organism evidence="1 2">
    <name type="scientific">Escherichia coli DORA_A_5_14_21</name>
    <dbReference type="NCBI Taxonomy" id="1403943"/>
    <lineage>
        <taxon>Bacteria</taxon>
        <taxon>Pseudomonadati</taxon>
        <taxon>Pseudomonadota</taxon>
        <taxon>Gammaproteobacteria</taxon>
        <taxon>Enterobacterales</taxon>
        <taxon>Enterobacteriaceae</taxon>
        <taxon>Escherichia</taxon>
    </lineage>
</organism>
<evidence type="ECO:0000313" key="1">
    <source>
        <dbReference type="EMBL" id="ETJ23702.1"/>
    </source>
</evidence>
<gene>
    <name evidence="1" type="ORF">Q609_ECAC01489G0008</name>
</gene>
<name>W1WZR0_ECOLX</name>
<dbReference type="AlphaFoldDB" id="W1WZR0"/>
<reference evidence="1 2" key="1">
    <citation type="submission" date="2013-12" db="EMBL/GenBank/DDBJ databases">
        <title>A Varibaculum cambriense genome reconstructed from a premature infant gut community with otherwise low bacterial novelty that shifts toward anaerobic metabolism during the third week of life.</title>
        <authorList>
            <person name="Brown C.T."/>
            <person name="Sharon I."/>
            <person name="Thomas B.C."/>
            <person name="Castelle C.J."/>
            <person name="Morowitz M.J."/>
            <person name="Banfield J.F."/>
        </authorList>
    </citation>
    <scope>NUCLEOTIDE SEQUENCE [LARGE SCALE GENOMIC DNA]</scope>
    <source>
        <strain evidence="2">DORA_A_5_14_21</strain>
    </source>
</reference>
<evidence type="ECO:0000313" key="2">
    <source>
        <dbReference type="Proteomes" id="UP000018853"/>
    </source>
</evidence>
<comment type="caution">
    <text evidence="1">The sequence shown here is derived from an EMBL/GenBank/DDBJ whole genome shotgun (WGS) entry which is preliminary data.</text>
</comment>
<protein>
    <submittedName>
        <fullName evidence="1">Uncharacterized protein</fullName>
    </submittedName>
</protein>
<dbReference type="Proteomes" id="UP000018853">
    <property type="component" value="Unassembled WGS sequence"/>
</dbReference>